<feature type="coiled-coil region" evidence="1">
    <location>
        <begin position="269"/>
        <end position="326"/>
    </location>
</feature>
<feature type="region of interest" description="Disordered" evidence="2">
    <location>
        <begin position="97"/>
        <end position="116"/>
    </location>
</feature>
<protein>
    <submittedName>
        <fullName evidence="3">Uncharacterized protein</fullName>
    </submittedName>
</protein>
<organism evidence="3 4">
    <name type="scientific">Cyclotella atomus</name>
    <dbReference type="NCBI Taxonomy" id="382360"/>
    <lineage>
        <taxon>Eukaryota</taxon>
        <taxon>Sar</taxon>
        <taxon>Stramenopiles</taxon>
        <taxon>Ochrophyta</taxon>
        <taxon>Bacillariophyta</taxon>
        <taxon>Coscinodiscophyceae</taxon>
        <taxon>Thalassiosirophycidae</taxon>
        <taxon>Stephanodiscales</taxon>
        <taxon>Stephanodiscaceae</taxon>
        <taxon>Cyclotella</taxon>
    </lineage>
</organism>
<dbReference type="AlphaFoldDB" id="A0ABD3NK64"/>
<dbReference type="PANTHER" id="PTHR37474">
    <property type="entry name" value="RNA LIGASE/CYCLIC NUCLEOTIDE PHOSPHODIESTERASE"/>
    <property type="match status" value="1"/>
</dbReference>
<reference evidence="3 4" key="1">
    <citation type="submission" date="2024-10" db="EMBL/GenBank/DDBJ databases">
        <title>Updated reference genomes for cyclostephanoid diatoms.</title>
        <authorList>
            <person name="Roberts W.R."/>
            <person name="Alverson A.J."/>
        </authorList>
    </citation>
    <scope>NUCLEOTIDE SEQUENCE [LARGE SCALE GENOMIC DNA]</scope>
    <source>
        <strain evidence="3 4">AJA010-31</strain>
    </source>
</reference>
<comment type="caution">
    <text evidence="3">The sequence shown here is derived from an EMBL/GenBank/DDBJ whole genome shotgun (WGS) entry which is preliminary data.</text>
</comment>
<evidence type="ECO:0000313" key="3">
    <source>
        <dbReference type="EMBL" id="KAL3773685.1"/>
    </source>
</evidence>
<gene>
    <name evidence="3" type="ORF">ACHAWO_010124</name>
</gene>
<keyword evidence="1" id="KW-0175">Coiled coil</keyword>
<dbReference type="Proteomes" id="UP001530400">
    <property type="component" value="Unassembled WGS sequence"/>
</dbReference>
<keyword evidence="4" id="KW-1185">Reference proteome</keyword>
<name>A0ABD3NK64_9STRA</name>
<accession>A0ABD3NK64</accession>
<dbReference type="PANTHER" id="PTHR37474:SF1">
    <property type="entry name" value="2'-5' RNA LIGASE FAMILY PROTEIN"/>
    <property type="match status" value="1"/>
</dbReference>
<evidence type="ECO:0000313" key="4">
    <source>
        <dbReference type="Proteomes" id="UP001530400"/>
    </source>
</evidence>
<proteinExistence type="predicted"/>
<dbReference type="Pfam" id="PF13563">
    <property type="entry name" value="2_5_RNA_ligase2"/>
    <property type="match status" value="1"/>
</dbReference>
<dbReference type="EMBL" id="JALLPJ020001224">
    <property type="protein sequence ID" value="KAL3773685.1"/>
    <property type="molecule type" value="Genomic_DNA"/>
</dbReference>
<sequence length="669" mass="75671">MKSAAAIDTKAFSTFRNLPIMKSSSCKRRGSRFMAVACCGFNNETQSFSWNAQLATSYLHSLGNDRLSTRLHMLHHECSAKARSHPRHQSILFAQKSESDVTTRTTSRAKKRQSSKRKIMSTFSTAVCIVPPDEAWDSIQRARHLARDTSFYKWPPAIRLFHPFAPKSEIPSQVGKLAEWIDQEGLRFDMTSDSDDLPDDLFPFVTPFEVTLDSLQILPHWEVLDARVDMATSLTPQQGLGETFEERRFREQKEESAMLIENEAQKGIIRKKERVKKDLIDRRRKLKRDLKQRKKEIEMGIVDAHLDDIKQQLEDVQTEIDRVTALEDLEESADKLEDETPHSTESNRFEGPCVIYLSPNEQSCLALKTLRDELCTKLFPEYDLYSPSSSVSSYPEFLPRKSLSESWRPLLPIARFSSVKEAIKIAKVLQKSWDPLEFTVTDIQFISRNEEDFANHNNPNSNFEPGSGFGKKSYTTQSIAVTTSSEVEDVSQRGVYGCDAMVMLLGEEPEEELMEDDATLSMIVSKDEIESTVMNGDSIEGSRMSQEGSIDYNALFTDAEREYQRMASHEELSAAEFLGQIPIFSGDEDLEKWLDTEDGETDEGATAVLGRAQFFMGAMREFVGMPVSSFIDAKDRIMGDGINSLARKKGSKNVLDDSGDVSIEESNSD</sequence>
<evidence type="ECO:0000256" key="1">
    <source>
        <dbReference type="SAM" id="Coils"/>
    </source>
</evidence>
<feature type="compositionally biased region" description="Basic residues" evidence="2">
    <location>
        <begin position="107"/>
        <end position="116"/>
    </location>
</feature>
<evidence type="ECO:0000256" key="2">
    <source>
        <dbReference type="SAM" id="MobiDB-lite"/>
    </source>
</evidence>